<comment type="caution">
    <text evidence="2">The sequence shown here is derived from an EMBL/GenBank/DDBJ whole genome shotgun (WGS) entry which is preliminary data.</text>
</comment>
<protein>
    <submittedName>
        <fullName evidence="2">SDR family oxidoreductase</fullName>
    </submittedName>
</protein>
<dbReference type="PANTHER" id="PTHR43245">
    <property type="entry name" value="BIFUNCTIONAL POLYMYXIN RESISTANCE PROTEIN ARNA"/>
    <property type="match status" value="1"/>
</dbReference>
<evidence type="ECO:0000313" key="3">
    <source>
        <dbReference type="Proteomes" id="UP001596138"/>
    </source>
</evidence>
<reference evidence="3" key="1">
    <citation type="journal article" date="2019" name="Int. J. Syst. Evol. Microbiol.">
        <title>The Global Catalogue of Microorganisms (GCM) 10K type strain sequencing project: providing services to taxonomists for standard genome sequencing and annotation.</title>
        <authorList>
            <consortium name="The Broad Institute Genomics Platform"/>
            <consortium name="The Broad Institute Genome Sequencing Center for Infectious Disease"/>
            <person name="Wu L."/>
            <person name="Ma J."/>
        </authorList>
    </citation>
    <scope>NUCLEOTIDE SEQUENCE [LARGE SCALE GENOMIC DNA]</scope>
    <source>
        <strain evidence="3">CGMCC 4.7317</strain>
    </source>
</reference>
<dbReference type="PANTHER" id="PTHR43245:SF51">
    <property type="entry name" value="SHORT CHAIN DEHYDROGENASE_REDUCTASE FAMILY 42E, MEMBER 2"/>
    <property type="match status" value="1"/>
</dbReference>
<dbReference type="CDD" id="cd05263">
    <property type="entry name" value="MupV_like_SDR_e"/>
    <property type="match status" value="1"/>
</dbReference>
<proteinExistence type="predicted"/>
<dbReference type="InterPro" id="IPR013120">
    <property type="entry name" value="FAR_NAD-bd"/>
</dbReference>
<dbReference type="Proteomes" id="UP001596138">
    <property type="component" value="Unassembled WGS sequence"/>
</dbReference>
<dbReference type="Pfam" id="PF07993">
    <property type="entry name" value="NAD_binding_4"/>
    <property type="match status" value="1"/>
</dbReference>
<gene>
    <name evidence="2" type="ORF">ACFQGU_14795</name>
</gene>
<keyword evidence="3" id="KW-1185">Reference proteome</keyword>
<dbReference type="InterPro" id="IPR036291">
    <property type="entry name" value="NAD(P)-bd_dom_sf"/>
</dbReference>
<name>A0ABW1T336_9ACTN</name>
<dbReference type="SUPFAM" id="SSF51735">
    <property type="entry name" value="NAD(P)-binding Rossmann-fold domains"/>
    <property type="match status" value="1"/>
</dbReference>
<dbReference type="InterPro" id="IPR050177">
    <property type="entry name" value="Lipid_A_modif_metabolic_enz"/>
</dbReference>
<organism evidence="2 3">
    <name type="scientific">Longivirga aurantiaca</name>
    <dbReference type="NCBI Taxonomy" id="1837743"/>
    <lineage>
        <taxon>Bacteria</taxon>
        <taxon>Bacillati</taxon>
        <taxon>Actinomycetota</taxon>
        <taxon>Actinomycetes</taxon>
        <taxon>Sporichthyales</taxon>
        <taxon>Sporichthyaceae</taxon>
        <taxon>Longivirga</taxon>
    </lineage>
</organism>
<feature type="domain" description="Thioester reductase (TE)" evidence="1">
    <location>
        <begin position="6"/>
        <end position="242"/>
    </location>
</feature>
<dbReference type="Gene3D" id="3.40.50.720">
    <property type="entry name" value="NAD(P)-binding Rossmann-like Domain"/>
    <property type="match status" value="1"/>
</dbReference>
<dbReference type="RefSeq" id="WP_386767966.1">
    <property type="nucleotide sequence ID" value="NZ_JBHSTI010000008.1"/>
</dbReference>
<sequence length="363" mass="39282">MSDILVTGFPGFLASALLPRLLARRDGARALCVVQAQHLTTARHRVDELVASEPDLAGRVVVVEGDITEPWLGLRADDRAGLADVSEVWHLAAVYDLTVGEQLARRVNVEGTARVLEVCAALRGLSRLQYVSTCYVSGRYDGVFAEDSLDEGQSFLNHYEATKFDAEMLVRKAMAGGLPATIYRPGIVVGDSVSGATQKYDGPYFLASFLRRQGPIAVVPAVGDADRVRISLVPRDFVIRAMDELSVLDCSLGRTYALTDPHPPTVRTLVDTFAHHLGKRVVWVPLPLRLARTLLGGIPGLERLLGIPAEGLDYFASSTTYSTTATERDLQGTGVRCPAFADYADTLLDFMADHPEVGSAAMV</sequence>
<evidence type="ECO:0000313" key="2">
    <source>
        <dbReference type="EMBL" id="MFC6239148.1"/>
    </source>
</evidence>
<dbReference type="EMBL" id="JBHSTI010000008">
    <property type="protein sequence ID" value="MFC6239148.1"/>
    <property type="molecule type" value="Genomic_DNA"/>
</dbReference>
<evidence type="ECO:0000259" key="1">
    <source>
        <dbReference type="Pfam" id="PF07993"/>
    </source>
</evidence>
<accession>A0ABW1T336</accession>